<evidence type="ECO:0000313" key="8">
    <source>
        <dbReference type="EMBL" id="WPB06045.1"/>
    </source>
</evidence>
<evidence type="ECO:0000256" key="5">
    <source>
        <dbReference type="SAM" id="Phobius"/>
    </source>
</evidence>
<keyword evidence="2 5" id="KW-0812">Transmembrane</keyword>
<comment type="subcellular location">
    <subcellularLocation>
        <location evidence="1">Membrane</location>
        <topology evidence="1">Multi-pass membrane protein</topology>
    </subcellularLocation>
</comment>
<dbReference type="Pfam" id="PF01694">
    <property type="entry name" value="Rhomboid"/>
    <property type="match status" value="1"/>
</dbReference>
<keyword evidence="4 5" id="KW-0472">Membrane</keyword>
<name>A0A2G5HGP6_CERBT</name>
<dbReference type="PANTHER" id="PTHR43731">
    <property type="entry name" value="RHOMBOID PROTEASE"/>
    <property type="match status" value="1"/>
</dbReference>
<dbReference type="Proteomes" id="UP001302367">
    <property type="component" value="Chromosome 7"/>
</dbReference>
<evidence type="ECO:0000256" key="3">
    <source>
        <dbReference type="ARBA" id="ARBA00022989"/>
    </source>
</evidence>
<dbReference type="AlphaFoldDB" id="A0A2G5HGP6"/>
<gene>
    <name evidence="7" type="ORF">CB0940_09618</name>
    <name evidence="8" type="ORF">RHO25_010701</name>
</gene>
<feature type="transmembrane region" description="Helical" evidence="5">
    <location>
        <begin position="298"/>
        <end position="314"/>
    </location>
</feature>
<evidence type="ECO:0000256" key="1">
    <source>
        <dbReference type="ARBA" id="ARBA00004141"/>
    </source>
</evidence>
<accession>A0A2G5HGP6</accession>
<feature type="domain" description="Peptidase S54 rhomboid" evidence="6">
    <location>
        <begin position="144"/>
        <end position="315"/>
    </location>
</feature>
<reference evidence="7 9" key="1">
    <citation type="submission" date="2015-10" db="EMBL/GenBank/DDBJ databases">
        <title>The cercosporin biosynthetic gene cluster was horizontally transferred to several fungal lineages and shown to be expanded in Cercospora beticola based on microsynteny with recipient genomes.</title>
        <authorList>
            <person name="De Jonge R."/>
            <person name="Ebert M.K."/>
            <person name="Suttle J.C."/>
            <person name="Jurick Ii W.M."/>
            <person name="Secor G.A."/>
            <person name="Thomma B.P."/>
            <person name="Van De Peer Y."/>
            <person name="Bolton M.D."/>
        </authorList>
    </citation>
    <scope>NUCLEOTIDE SEQUENCE [LARGE SCALE GENOMIC DNA]</scope>
    <source>
        <strain evidence="7 9">09-40</strain>
    </source>
</reference>
<dbReference type="Gene3D" id="1.20.1540.10">
    <property type="entry name" value="Rhomboid-like"/>
    <property type="match status" value="1"/>
</dbReference>
<evidence type="ECO:0000313" key="9">
    <source>
        <dbReference type="Proteomes" id="UP000230605"/>
    </source>
</evidence>
<dbReference type="GO" id="GO:0016020">
    <property type="term" value="C:membrane"/>
    <property type="evidence" value="ECO:0007669"/>
    <property type="project" value="UniProtKB-SubCell"/>
</dbReference>
<dbReference type="InterPro" id="IPR050925">
    <property type="entry name" value="Rhomboid_protease_S54"/>
</dbReference>
<evidence type="ECO:0000256" key="2">
    <source>
        <dbReference type="ARBA" id="ARBA00022692"/>
    </source>
</evidence>
<evidence type="ECO:0000313" key="10">
    <source>
        <dbReference type="Proteomes" id="UP001302367"/>
    </source>
</evidence>
<sequence length="329" mass="36349">MSTFHYMLRFATRSCPALRQSTNTIRPSLNINSPRLYATGSTKRLIDAKSLSFARPTPFAHRLNKLIAQSKPFRRSYSSPNGHGNMPASYKSAKRAVRTLILINTGVFLTWAYAGGQARQTNDTKLLQSLVRNFMLTEENLAQGRYHTLITSAFSHSNFWHFGINMFALWTFGGLLAYMPAIGARHIYLLALTSSFASSSAWLIHRRSKAAPAPTTTTKSWNPFSSASSQRQTRTIEALLGASGFVMATASLSACIMPFAPMMMMGVVPMPLYAVALAYAALDLYMLDSGTSRTAHSAHLGGLAFGIVYYLVLLRKKGGVWQLISSRRR</sequence>
<keyword evidence="3 5" id="KW-1133">Transmembrane helix</keyword>
<feature type="transmembrane region" description="Helical" evidence="5">
    <location>
        <begin position="238"/>
        <end position="260"/>
    </location>
</feature>
<dbReference type="GO" id="GO:0004252">
    <property type="term" value="F:serine-type endopeptidase activity"/>
    <property type="evidence" value="ECO:0007669"/>
    <property type="project" value="InterPro"/>
</dbReference>
<dbReference type="EMBL" id="CP134190">
    <property type="protein sequence ID" value="WPB06045.1"/>
    <property type="molecule type" value="Genomic_DNA"/>
</dbReference>
<organism evidence="7 9">
    <name type="scientific">Cercospora beticola</name>
    <name type="common">Sugarbeet leaf spot fungus</name>
    <dbReference type="NCBI Taxonomy" id="122368"/>
    <lineage>
        <taxon>Eukaryota</taxon>
        <taxon>Fungi</taxon>
        <taxon>Dikarya</taxon>
        <taxon>Ascomycota</taxon>
        <taxon>Pezizomycotina</taxon>
        <taxon>Dothideomycetes</taxon>
        <taxon>Dothideomycetidae</taxon>
        <taxon>Mycosphaerellales</taxon>
        <taxon>Mycosphaerellaceae</taxon>
        <taxon>Cercospora</taxon>
    </lineage>
</organism>
<dbReference type="InterPro" id="IPR022764">
    <property type="entry name" value="Peptidase_S54_rhomboid_dom"/>
</dbReference>
<dbReference type="InterPro" id="IPR035952">
    <property type="entry name" value="Rhomboid-like_sf"/>
</dbReference>
<keyword evidence="10" id="KW-1185">Reference proteome</keyword>
<proteinExistence type="predicted"/>
<dbReference type="OrthoDB" id="418595at2759"/>
<feature type="transmembrane region" description="Helical" evidence="5">
    <location>
        <begin position="159"/>
        <end position="179"/>
    </location>
</feature>
<feature type="transmembrane region" description="Helical" evidence="5">
    <location>
        <begin position="96"/>
        <end position="114"/>
    </location>
</feature>
<dbReference type="PANTHER" id="PTHR43731:SF34">
    <property type="entry name" value="PEPTIDASE S54 RHOMBOID DOMAIN-CONTAINING PROTEIN"/>
    <property type="match status" value="1"/>
</dbReference>
<dbReference type="SUPFAM" id="SSF144091">
    <property type="entry name" value="Rhomboid-like"/>
    <property type="match status" value="1"/>
</dbReference>
<evidence type="ECO:0000313" key="7">
    <source>
        <dbReference type="EMBL" id="PIA91675.1"/>
    </source>
</evidence>
<reference evidence="8 10" key="2">
    <citation type="submission" date="2023-09" db="EMBL/GenBank/DDBJ databases">
        <title>Complete-Gapless Cercospora beticola genome.</title>
        <authorList>
            <person name="Wyatt N.A."/>
            <person name="Spanner R.E."/>
            <person name="Bolton M.D."/>
        </authorList>
    </citation>
    <scope>NUCLEOTIDE SEQUENCE [LARGE SCALE GENOMIC DNA]</scope>
    <source>
        <strain evidence="8">Cb09-40</strain>
    </source>
</reference>
<protein>
    <recommendedName>
        <fullName evidence="6">Peptidase S54 rhomboid domain-containing protein</fullName>
    </recommendedName>
</protein>
<evidence type="ECO:0000256" key="4">
    <source>
        <dbReference type="ARBA" id="ARBA00023136"/>
    </source>
</evidence>
<evidence type="ECO:0000259" key="6">
    <source>
        <dbReference type="Pfam" id="PF01694"/>
    </source>
</evidence>
<dbReference type="Proteomes" id="UP000230605">
    <property type="component" value="Chromosome 7"/>
</dbReference>
<dbReference type="EMBL" id="LKMD01000106">
    <property type="protein sequence ID" value="PIA91675.1"/>
    <property type="molecule type" value="Genomic_DNA"/>
</dbReference>